<dbReference type="EMBL" id="VSSQ01003362">
    <property type="protein sequence ID" value="MPM20346.1"/>
    <property type="molecule type" value="Genomic_DNA"/>
</dbReference>
<organism evidence="7">
    <name type="scientific">bioreactor metagenome</name>
    <dbReference type="NCBI Taxonomy" id="1076179"/>
    <lineage>
        <taxon>unclassified sequences</taxon>
        <taxon>metagenomes</taxon>
        <taxon>ecological metagenomes</taxon>
    </lineage>
</organism>
<keyword evidence="1" id="KW-1277">Toxin-antitoxin system</keyword>
<evidence type="ECO:0000259" key="6">
    <source>
        <dbReference type="Pfam" id="PF01850"/>
    </source>
</evidence>
<feature type="domain" description="PIN" evidence="6">
    <location>
        <begin position="2"/>
        <end position="118"/>
    </location>
</feature>
<dbReference type="PANTHER" id="PTHR42740:SF1">
    <property type="entry name" value="RIBONUCLEASE VAPC3"/>
    <property type="match status" value="1"/>
</dbReference>
<proteinExistence type="inferred from homology"/>
<evidence type="ECO:0000256" key="5">
    <source>
        <dbReference type="ARBA" id="ARBA00022842"/>
    </source>
</evidence>
<keyword evidence="5" id="KW-0460">Magnesium</keyword>
<evidence type="ECO:0000256" key="3">
    <source>
        <dbReference type="ARBA" id="ARBA00022723"/>
    </source>
</evidence>
<keyword evidence="4 7" id="KW-0378">Hydrolase</keyword>
<dbReference type="PANTHER" id="PTHR42740">
    <property type="entry name" value="RIBONUCLEASE VAPC3"/>
    <property type="match status" value="1"/>
</dbReference>
<protein>
    <submittedName>
        <fullName evidence="7">Ribonuclease VapC11</fullName>
        <ecNumber evidence="7">3.1.-.-</ecNumber>
    </submittedName>
</protein>
<keyword evidence="3" id="KW-0479">Metal-binding</keyword>
<evidence type="ECO:0000256" key="4">
    <source>
        <dbReference type="ARBA" id="ARBA00022801"/>
    </source>
</evidence>
<sequence length="130" mass="15058">MIVVDTSVWIDYVNGVVTPQTDILDRELQENRVVTGDLIITEFLQGFQNDKQFKVAKEMMDSLQYYDFVGRKTAIKAAQNFRMLRKKGVTIRKTIDVLIATFCLEHGFELLHNDKDYDPMEAILGLQVKR</sequence>
<dbReference type="CDD" id="cd18760">
    <property type="entry name" value="PIN_MtVapC3-like"/>
    <property type="match status" value="1"/>
</dbReference>
<comment type="caution">
    <text evidence="7">The sequence shown here is derived from an EMBL/GenBank/DDBJ whole genome shotgun (WGS) entry which is preliminary data.</text>
</comment>
<name>A0A644XVV4_9ZZZZ</name>
<dbReference type="Pfam" id="PF01850">
    <property type="entry name" value="PIN"/>
    <property type="match status" value="1"/>
</dbReference>
<dbReference type="GO" id="GO:0016787">
    <property type="term" value="F:hydrolase activity"/>
    <property type="evidence" value="ECO:0007669"/>
    <property type="project" value="UniProtKB-KW"/>
</dbReference>
<dbReference type="AlphaFoldDB" id="A0A644XVV4"/>
<evidence type="ECO:0000256" key="2">
    <source>
        <dbReference type="ARBA" id="ARBA00022722"/>
    </source>
</evidence>
<evidence type="ECO:0000256" key="1">
    <source>
        <dbReference type="ARBA" id="ARBA00022649"/>
    </source>
</evidence>
<dbReference type="SUPFAM" id="SSF88723">
    <property type="entry name" value="PIN domain-like"/>
    <property type="match status" value="1"/>
</dbReference>
<dbReference type="InterPro" id="IPR051749">
    <property type="entry name" value="PINc/VapC_TA_RNase"/>
</dbReference>
<gene>
    <name evidence="7" type="ORF">SDC9_66775</name>
</gene>
<dbReference type="GO" id="GO:0004540">
    <property type="term" value="F:RNA nuclease activity"/>
    <property type="evidence" value="ECO:0007669"/>
    <property type="project" value="InterPro"/>
</dbReference>
<dbReference type="Gene3D" id="3.40.50.1010">
    <property type="entry name" value="5'-nuclease"/>
    <property type="match status" value="1"/>
</dbReference>
<dbReference type="HAMAP" id="MF_00265">
    <property type="entry name" value="VapC_Nob1"/>
    <property type="match status" value="1"/>
</dbReference>
<dbReference type="InterPro" id="IPR022907">
    <property type="entry name" value="VapC_family"/>
</dbReference>
<dbReference type="EC" id="3.1.-.-" evidence="7"/>
<dbReference type="GO" id="GO:0046872">
    <property type="term" value="F:metal ion binding"/>
    <property type="evidence" value="ECO:0007669"/>
    <property type="project" value="UniProtKB-KW"/>
</dbReference>
<reference evidence="7" key="1">
    <citation type="submission" date="2019-08" db="EMBL/GenBank/DDBJ databases">
        <authorList>
            <person name="Kucharzyk K."/>
            <person name="Murdoch R.W."/>
            <person name="Higgins S."/>
            <person name="Loffler F."/>
        </authorList>
    </citation>
    <scope>NUCLEOTIDE SEQUENCE</scope>
</reference>
<keyword evidence="2" id="KW-0540">Nuclease</keyword>
<accession>A0A644XVV4</accession>
<dbReference type="InterPro" id="IPR002716">
    <property type="entry name" value="PIN_dom"/>
</dbReference>
<evidence type="ECO:0000313" key="7">
    <source>
        <dbReference type="EMBL" id="MPM20346.1"/>
    </source>
</evidence>
<dbReference type="InterPro" id="IPR029060">
    <property type="entry name" value="PIN-like_dom_sf"/>
</dbReference>